<reference evidence="3" key="1">
    <citation type="submission" date="2017-02" db="UniProtKB">
        <authorList>
            <consortium name="WormBaseParasite"/>
        </authorList>
    </citation>
    <scope>IDENTIFICATION</scope>
</reference>
<dbReference type="SUPFAM" id="SSF50978">
    <property type="entry name" value="WD40 repeat-like"/>
    <property type="match status" value="1"/>
</dbReference>
<dbReference type="WBParaSite" id="ACOC_0000046201-mRNA-1">
    <property type="protein sequence ID" value="ACOC_0000046201-mRNA-1"/>
    <property type="gene ID" value="ACOC_0000046201"/>
</dbReference>
<sequence>MTTQVWDLRNMRSSISTIRLSSPANRLSVSLLFDIYLPVSHAHGVIAIPLDNRHVRIYDMAGNRLPRVPNRRCHSRMVSCAAWADDHPRCNLITCGFDKGVSGWKVALTKE</sequence>
<keyword evidence="2" id="KW-1185">Reference proteome</keyword>
<dbReference type="STRING" id="334426.A0A0R3PAB4"/>
<organism evidence="3">
    <name type="scientific">Angiostrongylus costaricensis</name>
    <name type="common">Nematode worm</name>
    <dbReference type="NCBI Taxonomy" id="334426"/>
    <lineage>
        <taxon>Eukaryota</taxon>
        <taxon>Metazoa</taxon>
        <taxon>Ecdysozoa</taxon>
        <taxon>Nematoda</taxon>
        <taxon>Chromadorea</taxon>
        <taxon>Rhabditida</taxon>
        <taxon>Rhabditina</taxon>
        <taxon>Rhabditomorpha</taxon>
        <taxon>Strongyloidea</taxon>
        <taxon>Metastrongylidae</taxon>
        <taxon>Angiostrongylus</taxon>
    </lineage>
</organism>
<accession>A0A0R3PAB4</accession>
<reference evidence="1 2" key="2">
    <citation type="submission" date="2018-11" db="EMBL/GenBank/DDBJ databases">
        <authorList>
            <consortium name="Pathogen Informatics"/>
        </authorList>
    </citation>
    <scope>NUCLEOTIDE SEQUENCE [LARGE SCALE GENOMIC DNA]</scope>
    <source>
        <strain evidence="1 2">Costa Rica</strain>
    </source>
</reference>
<dbReference type="OrthoDB" id="9984207at2759"/>
<dbReference type="EMBL" id="UYYA01000045">
    <property type="protein sequence ID" value="VDM52048.1"/>
    <property type="molecule type" value="Genomic_DNA"/>
</dbReference>
<gene>
    <name evidence="1" type="ORF">ACOC_LOCUS463</name>
</gene>
<dbReference type="InterPro" id="IPR015943">
    <property type="entry name" value="WD40/YVTN_repeat-like_dom_sf"/>
</dbReference>
<dbReference type="OMA" id="ADDHPRC"/>
<dbReference type="Proteomes" id="UP000267027">
    <property type="component" value="Unassembled WGS sequence"/>
</dbReference>
<dbReference type="InterPro" id="IPR036322">
    <property type="entry name" value="WD40_repeat_dom_sf"/>
</dbReference>
<dbReference type="AlphaFoldDB" id="A0A0R3PAB4"/>
<protein>
    <submittedName>
        <fullName evidence="3">WD_REPEATS_REGION domain-containing protein</fullName>
    </submittedName>
</protein>
<evidence type="ECO:0000313" key="3">
    <source>
        <dbReference type="WBParaSite" id="ACOC_0000046201-mRNA-1"/>
    </source>
</evidence>
<proteinExistence type="predicted"/>
<dbReference type="Gene3D" id="2.130.10.10">
    <property type="entry name" value="YVTN repeat-like/Quinoprotein amine dehydrogenase"/>
    <property type="match status" value="1"/>
</dbReference>
<evidence type="ECO:0000313" key="1">
    <source>
        <dbReference type="EMBL" id="VDM52048.1"/>
    </source>
</evidence>
<evidence type="ECO:0000313" key="2">
    <source>
        <dbReference type="Proteomes" id="UP000267027"/>
    </source>
</evidence>
<name>A0A0R3PAB4_ANGCS</name>